<name>A0A8X6X1I3_9ARAC</name>
<dbReference type="AlphaFoldDB" id="A0A8X6X1I3"/>
<protein>
    <submittedName>
        <fullName evidence="1">Uncharacterized protein</fullName>
    </submittedName>
</protein>
<accession>A0A8X6X1I3</accession>
<dbReference type="Proteomes" id="UP000886998">
    <property type="component" value="Unassembled WGS sequence"/>
</dbReference>
<reference evidence="1" key="1">
    <citation type="submission" date="2020-08" db="EMBL/GenBank/DDBJ databases">
        <title>Multicomponent nature underlies the extraordinary mechanical properties of spider dragline silk.</title>
        <authorList>
            <person name="Kono N."/>
            <person name="Nakamura H."/>
            <person name="Mori M."/>
            <person name="Yoshida Y."/>
            <person name="Ohtoshi R."/>
            <person name="Malay A.D."/>
            <person name="Moran D.A.P."/>
            <person name="Tomita M."/>
            <person name="Numata K."/>
            <person name="Arakawa K."/>
        </authorList>
    </citation>
    <scope>NUCLEOTIDE SEQUENCE</scope>
</reference>
<keyword evidence="2" id="KW-1185">Reference proteome</keyword>
<evidence type="ECO:0000313" key="2">
    <source>
        <dbReference type="Proteomes" id="UP000886998"/>
    </source>
</evidence>
<proteinExistence type="predicted"/>
<sequence>MNKGLGTSGTKYAYFDPVLNVNFDRINYSILVFAIPPGLSEDKTSAIIKGFSKIMYSPESIEEFQSLVLPTLPNFKYLVQDISMSTSDLFLLYSQWIKETDKNSVKIDLSRAWERRLPLDLQGVGLKNMNSPLGSYGGGSYFRFFNDRDNGSPAMKTVYEKSLEILKQAARKIMQGVRLGEVRMFALNGLKRMFREHRRMVGNNNKFQEGYKQFQMFMNERAEKAIEHEENY</sequence>
<comment type="caution">
    <text evidence="1">The sequence shown here is derived from an EMBL/GenBank/DDBJ whole genome shotgun (WGS) entry which is preliminary data.</text>
</comment>
<evidence type="ECO:0000313" key="1">
    <source>
        <dbReference type="EMBL" id="GFY44575.1"/>
    </source>
</evidence>
<organism evidence="1 2">
    <name type="scientific">Trichonephila inaurata madagascariensis</name>
    <dbReference type="NCBI Taxonomy" id="2747483"/>
    <lineage>
        <taxon>Eukaryota</taxon>
        <taxon>Metazoa</taxon>
        <taxon>Ecdysozoa</taxon>
        <taxon>Arthropoda</taxon>
        <taxon>Chelicerata</taxon>
        <taxon>Arachnida</taxon>
        <taxon>Araneae</taxon>
        <taxon>Araneomorphae</taxon>
        <taxon>Entelegynae</taxon>
        <taxon>Araneoidea</taxon>
        <taxon>Nephilidae</taxon>
        <taxon>Trichonephila</taxon>
        <taxon>Trichonephila inaurata</taxon>
    </lineage>
</organism>
<dbReference type="OrthoDB" id="6437020at2759"/>
<gene>
    <name evidence="1" type="ORF">TNIN_156901</name>
</gene>
<dbReference type="EMBL" id="BMAV01004289">
    <property type="protein sequence ID" value="GFY44575.1"/>
    <property type="molecule type" value="Genomic_DNA"/>
</dbReference>